<evidence type="ECO:0000313" key="2">
    <source>
        <dbReference type="Proteomes" id="UP001362999"/>
    </source>
</evidence>
<organism evidence="1 2">
    <name type="scientific">Favolaschia claudopus</name>
    <dbReference type="NCBI Taxonomy" id="2862362"/>
    <lineage>
        <taxon>Eukaryota</taxon>
        <taxon>Fungi</taxon>
        <taxon>Dikarya</taxon>
        <taxon>Basidiomycota</taxon>
        <taxon>Agaricomycotina</taxon>
        <taxon>Agaricomycetes</taxon>
        <taxon>Agaricomycetidae</taxon>
        <taxon>Agaricales</taxon>
        <taxon>Marasmiineae</taxon>
        <taxon>Mycenaceae</taxon>
        <taxon>Favolaschia</taxon>
    </lineage>
</organism>
<keyword evidence="2" id="KW-1185">Reference proteome</keyword>
<reference evidence="1 2" key="1">
    <citation type="journal article" date="2024" name="J Genomics">
        <title>Draft genome sequencing and assembly of Favolaschia claudopus CIRM-BRFM 2984 isolated from oak limbs.</title>
        <authorList>
            <person name="Navarro D."/>
            <person name="Drula E."/>
            <person name="Chaduli D."/>
            <person name="Cazenave R."/>
            <person name="Ahrendt S."/>
            <person name="Wang J."/>
            <person name="Lipzen A."/>
            <person name="Daum C."/>
            <person name="Barry K."/>
            <person name="Grigoriev I.V."/>
            <person name="Favel A."/>
            <person name="Rosso M.N."/>
            <person name="Martin F."/>
        </authorList>
    </citation>
    <scope>NUCLEOTIDE SEQUENCE [LARGE SCALE GENOMIC DNA]</scope>
    <source>
        <strain evidence="1 2">CIRM-BRFM 2984</strain>
    </source>
</reference>
<dbReference type="AlphaFoldDB" id="A0AAW0B3I3"/>
<gene>
    <name evidence="1" type="ORF">R3P38DRAFT_2536334</name>
</gene>
<proteinExistence type="predicted"/>
<dbReference type="Proteomes" id="UP001362999">
    <property type="component" value="Unassembled WGS sequence"/>
</dbReference>
<protein>
    <submittedName>
        <fullName evidence="1">Uncharacterized protein</fullName>
    </submittedName>
</protein>
<comment type="caution">
    <text evidence="1">The sequence shown here is derived from an EMBL/GenBank/DDBJ whole genome shotgun (WGS) entry which is preliminary data.</text>
</comment>
<name>A0AAW0B3I3_9AGAR</name>
<dbReference type="EMBL" id="JAWWNJ010000042">
    <property type="protein sequence ID" value="KAK7020019.1"/>
    <property type="molecule type" value="Genomic_DNA"/>
</dbReference>
<sequence>MAQNEQPKGPPQELISRITHLRNLMKHLPQLLPENPPHLLYNFAFDKDKLEAGGYFSAAGYVLEISFKTSLLAIQGRPLLFTERGERHEELTKFLKKAVKEMKPGERDYFKSAWIERLITAAMASSAKIPPRCWNVGFASDISHSHECHHFDPS</sequence>
<evidence type="ECO:0000313" key="1">
    <source>
        <dbReference type="EMBL" id="KAK7020019.1"/>
    </source>
</evidence>
<accession>A0AAW0B3I3</accession>